<dbReference type="PROSITE" id="PS00061">
    <property type="entry name" value="ADH_SHORT"/>
    <property type="match status" value="1"/>
</dbReference>
<dbReference type="PANTHER" id="PTHR43976">
    <property type="entry name" value="SHORT CHAIN DEHYDROGENASE"/>
    <property type="match status" value="1"/>
</dbReference>
<dbReference type="PRINTS" id="PR00081">
    <property type="entry name" value="GDHRDH"/>
</dbReference>
<gene>
    <name evidence="4" type="ORF">GR702_11905</name>
</gene>
<evidence type="ECO:0000313" key="4">
    <source>
        <dbReference type="EMBL" id="MYL98469.1"/>
    </source>
</evidence>
<dbReference type="CDD" id="cd05374">
    <property type="entry name" value="17beta-HSD-like_SDR_c"/>
    <property type="match status" value="1"/>
</dbReference>
<keyword evidence="5" id="KW-1185">Reference proteome</keyword>
<protein>
    <submittedName>
        <fullName evidence="4">SDR family NAD(P)-dependent oxidoreductase</fullName>
    </submittedName>
</protein>
<dbReference type="InterPro" id="IPR020904">
    <property type="entry name" value="Sc_DH/Rdtase_CS"/>
</dbReference>
<organism evidence="4 5">
    <name type="scientific">Novosphingobium silvae</name>
    <dbReference type="NCBI Taxonomy" id="2692619"/>
    <lineage>
        <taxon>Bacteria</taxon>
        <taxon>Pseudomonadati</taxon>
        <taxon>Pseudomonadota</taxon>
        <taxon>Alphaproteobacteria</taxon>
        <taxon>Sphingomonadales</taxon>
        <taxon>Sphingomonadaceae</taxon>
        <taxon>Novosphingobium</taxon>
    </lineage>
</organism>
<comment type="similarity">
    <text evidence="1 3">Belongs to the short-chain dehydrogenases/reductases (SDR) family.</text>
</comment>
<dbReference type="EMBL" id="WVTD01000008">
    <property type="protein sequence ID" value="MYL98469.1"/>
    <property type="molecule type" value="Genomic_DNA"/>
</dbReference>
<dbReference type="RefSeq" id="WP_160986113.1">
    <property type="nucleotide sequence ID" value="NZ_WVTD01000008.1"/>
</dbReference>
<dbReference type="PRINTS" id="PR00080">
    <property type="entry name" value="SDRFAMILY"/>
</dbReference>
<dbReference type="SUPFAM" id="SSF51735">
    <property type="entry name" value="NAD(P)-binding Rossmann-fold domains"/>
    <property type="match status" value="1"/>
</dbReference>
<dbReference type="GO" id="GO:0016491">
    <property type="term" value="F:oxidoreductase activity"/>
    <property type="evidence" value="ECO:0007669"/>
    <property type="project" value="UniProtKB-KW"/>
</dbReference>
<sequence>MGNWFITGVSTGLGREIAQAALGAGHTVVGTVRSAEAATAFESLGEKAIGMVLDVTDTAAVAAAVHEAEARTGGLHFVVNNAGLGYTGAIEETPLADARALFEVNVWGALAVIQAALPYLRARRAGHIVNIGSISGLACWNGTGIYGASKFALDCIGRTLAQEVGPLGIRVTNVAPGGMRTEFAAARLLGAEPTISDYAASAHMAREVLTAHHGEEPSDPAKAAQAILTAVTSPEPPLVLLLGSDAASYAAREMAMLQDQFTTWEHLTASVGAAPLAK</sequence>
<evidence type="ECO:0000256" key="2">
    <source>
        <dbReference type="ARBA" id="ARBA00023002"/>
    </source>
</evidence>
<keyword evidence="2" id="KW-0560">Oxidoreductase</keyword>
<dbReference type="PANTHER" id="PTHR43976:SF16">
    <property type="entry name" value="SHORT-CHAIN DEHYDROGENASE_REDUCTASE FAMILY PROTEIN"/>
    <property type="match status" value="1"/>
</dbReference>
<evidence type="ECO:0000313" key="5">
    <source>
        <dbReference type="Proteomes" id="UP000465810"/>
    </source>
</evidence>
<evidence type="ECO:0000256" key="3">
    <source>
        <dbReference type="RuleBase" id="RU000363"/>
    </source>
</evidence>
<dbReference type="AlphaFoldDB" id="A0A7X4K7Q5"/>
<dbReference type="Pfam" id="PF00106">
    <property type="entry name" value="adh_short"/>
    <property type="match status" value="1"/>
</dbReference>
<reference evidence="4 5" key="1">
    <citation type="submission" date="2019-12" db="EMBL/GenBank/DDBJ databases">
        <authorList>
            <person name="Feng G."/>
            <person name="Zhu H."/>
        </authorList>
    </citation>
    <scope>NUCLEOTIDE SEQUENCE [LARGE SCALE GENOMIC DNA]</scope>
    <source>
        <strain evidence="4 5">FGD1</strain>
    </source>
</reference>
<dbReference type="InterPro" id="IPR051911">
    <property type="entry name" value="SDR_oxidoreductase"/>
</dbReference>
<dbReference type="Gene3D" id="3.40.50.720">
    <property type="entry name" value="NAD(P)-binding Rossmann-like Domain"/>
    <property type="match status" value="1"/>
</dbReference>
<evidence type="ECO:0000256" key="1">
    <source>
        <dbReference type="ARBA" id="ARBA00006484"/>
    </source>
</evidence>
<dbReference type="Proteomes" id="UP000465810">
    <property type="component" value="Unassembled WGS sequence"/>
</dbReference>
<dbReference type="NCBIfam" id="NF004824">
    <property type="entry name" value="PRK06180.1"/>
    <property type="match status" value="1"/>
</dbReference>
<name>A0A7X4K7Q5_9SPHN</name>
<proteinExistence type="inferred from homology"/>
<dbReference type="InterPro" id="IPR002347">
    <property type="entry name" value="SDR_fam"/>
</dbReference>
<accession>A0A7X4K7Q5</accession>
<dbReference type="InterPro" id="IPR036291">
    <property type="entry name" value="NAD(P)-bd_dom_sf"/>
</dbReference>
<comment type="caution">
    <text evidence="4">The sequence shown here is derived from an EMBL/GenBank/DDBJ whole genome shotgun (WGS) entry which is preliminary data.</text>
</comment>